<protein>
    <submittedName>
        <fullName evidence="1">Uncharacterized protein</fullName>
    </submittedName>
</protein>
<proteinExistence type="predicted"/>
<dbReference type="EMBL" id="LGTZ01001795">
    <property type="protein sequence ID" value="OJD20588.1"/>
    <property type="molecule type" value="Genomic_DNA"/>
</dbReference>
<sequence>MAESEFEVTERSKEICKMLLDEKQTIPEGTIFQDDRFRKLRISSVWLKASMNHGVPLFPSVDHVRSLIMRSGAAGLHSQKTS</sequence>
<reference evidence="1 2" key="1">
    <citation type="submission" date="2015-08" db="EMBL/GenBank/DDBJ databases">
        <title>Emmonsia species relationships and genome sequence.</title>
        <authorList>
            <person name="Cuomo C.A."/>
            <person name="Schwartz I.S."/>
            <person name="Kenyon C."/>
            <person name="De Hoog G.S."/>
            <person name="Govender N.P."/>
            <person name="Botha A."/>
            <person name="Moreno L."/>
            <person name="De Vries M."/>
            <person name="Munoz J.F."/>
            <person name="Stielow J.B."/>
        </authorList>
    </citation>
    <scope>NUCLEOTIDE SEQUENCE [LARGE SCALE GENOMIC DNA]</scope>
    <source>
        <strain evidence="1 2">EI222</strain>
    </source>
</reference>
<name>A0A1J9QXM6_9EURO</name>
<dbReference type="VEuPathDB" id="FungiDB:ACJ73_08073"/>
<keyword evidence="2" id="KW-1185">Reference proteome</keyword>
<gene>
    <name evidence="1" type="ORF">ACJ73_08073</name>
</gene>
<evidence type="ECO:0000313" key="1">
    <source>
        <dbReference type="EMBL" id="OJD20588.1"/>
    </source>
</evidence>
<organism evidence="1 2">
    <name type="scientific">Blastomyces percursus</name>
    <dbReference type="NCBI Taxonomy" id="1658174"/>
    <lineage>
        <taxon>Eukaryota</taxon>
        <taxon>Fungi</taxon>
        <taxon>Dikarya</taxon>
        <taxon>Ascomycota</taxon>
        <taxon>Pezizomycotina</taxon>
        <taxon>Eurotiomycetes</taxon>
        <taxon>Eurotiomycetidae</taxon>
        <taxon>Onygenales</taxon>
        <taxon>Ajellomycetaceae</taxon>
        <taxon>Blastomyces</taxon>
    </lineage>
</organism>
<evidence type="ECO:0000313" key="2">
    <source>
        <dbReference type="Proteomes" id="UP000242791"/>
    </source>
</evidence>
<accession>A0A1J9QXM6</accession>
<dbReference type="STRING" id="1658174.A0A1J9QXM6"/>
<comment type="caution">
    <text evidence="1">The sequence shown here is derived from an EMBL/GenBank/DDBJ whole genome shotgun (WGS) entry which is preliminary data.</text>
</comment>
<dbReference type="AlphaFoldDB" id="A0A1J9QXM6"/>
<dbReference type="Proteomes" id="UP000242791">
    <property type="component" value="Unassembled WGS sequence"/>
</dbReference>